<comment type="caution">
    <text evidence="2">The sequence shown here is derived from an EMBL/GenBank/DDBJ whole genome shotgun (WGS) entry which is preliminary data.</text>
</comment>
<protein>
    <submittedName>
        <fullName evidence="2">Uncharacterized protein</fullName>
    </submittedName>
</protein>
<keyword evidence="1" id="KW-0812">Transmembrane</keyword>
<evidence type="ECO:0000256" key="1">
    <source>
        <dbReference type="SAM" id="Phobius"/>
    </source>
</evidence>
<gene>
    <name evidence="2" type="ORF">GRX01_00285</name>
</gene>
<sequence length="86" mass="9352">MDMSPYPNGTEMGPKDTLEELSELFGGGAIVVGVLFILASVIRLAGVFEHYLVALIVENFLPVLVLIIALYFIGYGCAKMSETYGY</sequence>
<dbReference type="RefSeq" id="WP_159662255.1">
    <property type="nucleotide sequence ID" value="NZ_WUUS01000001.1"/>
</dbReference>
<keyword evidence="1" id="KW-0472">Membrane</keyword>
<feature type="transmembrane region" description="Helical" evidence="1">
    <location>
        <begin position="51"/>
        <end position="73"/>
    </location>
</feature>
<evidence type="ECO:0000313" key="3">
    <source>
        <dbReference type="Proteomes" id="UP000437065"/>
    </source>
</evidence>
<keyword evidence="1" id="KW-1133">Transmembrane helix</keyword>
<accession>A0A6B0SZF8</accession>
<reference evidence="2 3" key="1">
    <citation type="submission" date="2019-12" db="EMBL/GenBank/DDBJ databases">
        <title>Isolation and characterization of three novel carbon monoxide-oxidizing members of Halobacteria from salione crusts and soils.</title>
        <authorList>
            <person name="Myers M.R."/>
            <person name="King G.M."/>
        </authorList>
    </citation>
    <scope>NUCLEOTIDE SEQUENCE [LARGE SCALE GENOMIC DNA]</scope>
    <source>
        <strain evidence="2 3">WSA2</strain>
    </source>
</reference>
<organism evidence="2 3">
    <name type="scientific">Halobaculum saliterrae</name>
    <dbReference type="NCBI Taxonomy" id="2073113"/>
    <lineage>
        <taxon>Archaea</taxon>
        <taxon>Methanobacteriati</taxon>
        <taxon>Methanobacteriota</taxon>
        <taxon>Stenosarchaea group</taxon>
        <taxon>Halobacteria</taxon>
        <taxon>Halobacteriales</taxon>
        <taxon>Haloferacaceae</taxon>
        <taxon>Halobaculum</taxon>
    </lineage>
</organism>
<dbReference type="AlphaFoldDB" id="A0A6B0SZF8"/>
<name>A0A6B0SZF8_9EURY</name>
<dbReference type="Proteomes" id="UP000437065">
    <property type="component" value="Unassembled WGS sequence"/>
</dbReference>
<feature type="transmembrane region" description="Helical" evidence="1">
    <location>
        <begin position="21"/>
        <end position="45"/>
    </location>
</feature>
<proteinExistence type="predicted"/>
<keyword evidence="3" id="KW-1185">Reference proteome</keyword>
<evidence type="ECO:0000313" key="2">
    <source>
        <dbReference type="EMBL" id="MXR39799.1"/>
    </source>
</evidence>
<dbReference type="EMBL" id="WUUS01000001">
    <property type="protein sequence ID" value="MXR39799.1"/>
    <property type="molecule type" value="Genomic_DNA"/>
</dbReference>